<dbReference type="InterPro" id="IPR006311">
    <property type="entry name" value="TAT_signal"/>
</dbReference>
<evidence type="ECO:0000313" key="2">
    <source>
        <dbReference type="EMBL" id="GAA4333394.1"/>
    </source>
</evidence>
<dbReference type="CDD" id="cd13567">
    <property type="entry name" value="PBP2_TtGluBP"/>
    <property type="match status" value="1"/>
</dbReference>
<protein>
    <submittedName>
        <fullName evidence="2">TAXI family TRAP transporter solute-binding subunit</fullName>
    </submittedName>
</protein>
<feature type="signal peptide" evidence="1">
    <location>
        <begin position="1"/>
        <end position="36"/>
    </location>
</feature>
<evidence type="ECO:0000313" key="3">
    <source>
        <dbReference type="Proteomes" id="UP001501671"/>
    </source>
</evidence>
<keyword evidence="1" id="KW-0732">Signal</keyword>
<sequence>MKSTHTRPGIDARRRTLLTASLAGAAASLAGMPAFAQQKFINILTGGQSGVYYPLGVALGQIYSKAIPGVRTSVQATKASAENLNLLQSGRGEIAFTLADSLSDAWNGSEEAGFKNPLKKLRVIAGIYPNYIQIVASEESGIKTLADLKGKRISVGAPRSGTELNARAVVRAAGLTYKDFSKVEYLPFGESVELMKNRQLDVTLQSAGLGVASIRDLATSLKIVVVAVPADVVAKIGDAAYQPTTIPANTYPGQTADVPGIAIKNFLVTHDGVSDDIAYAMTKGLFEHLDQMVAAHSAAKAIKREEATSGSAVPLHPGAQKYYKEVGLLK</sequence>
<keyword evidence="3" id="KW-1185">Reference proteome</keyword>
<proteinExistence type="predicted"/>
<dbReference type="PROSITE" id="PS51318">
    <property type="entry name" value="TAT"/>
    <property type="match status" value="1"/>
</dbReference>
<accession>A0ABP8H2G2</accession>
<organism evidence="2 3">
    <name type="scientific">Pigmentiphaga soli</name>
    <dbReference type="NCBI Taxonomy" id="1007095"/>
    <lineage>
        <taxon>Bacteria</taxon>
        <taxon>Pseudomonadati</taxon>
        <taxon>Pseudomonadota</taxon>
        <taxon>Betaproteobacteria</taxon>
        <taxon>Burkholderiales</taxon>
        <taxon>Alcaligenaceae</taxon>
        <taxon>Pigmentiphaga</taxon>
    </lineage>
</organism>
<dbReference type="Gene3D" id="3.40.190.10">
    <property type="entry name" value="Periplasmic binding protein-like II"/>
    <property type="match status" value="2"/>
</dbReference>
<name>A0ABP8H2G2_9BURK</name>
<comment type="caution">
    <text evidence="2">The sequence shown here is derived from an EMBL/GenBank/DDBJ whole genome shotgun (WGS) entry which is preliminary data.</text>
</comment>
<dbReference type="Proteomes" id="UP001501671">
    <property type="component" value="Unassembled WGS sequence"/>
</dbReference>
<dbReference type="PANTHER" id="PTHR42941">
    <property type="entry name" value="SLL1037 PROTEIN"/>
    <property type="match status" value="1"/>
</dbReference>
<reference evidence="3" key="1">
    <citation type="journal article" date="2019" name="Int. J. Syst. Evol. Microbiol.">
        <title>The Global Catalogue of Microorganisms (GCM) 10K type strain sequencing project: providing services to taxonomists for standard genome sequencing and annotation.</title>
        <authorList>
            <consortium name="The Broad Institute Genomics Platform"/>
            <consortium name="The Broad Institute Genome Sequencing Center for Infectious Disease"/>
            <person name="Wu L."/>
            <person name="Ma J."/>
        </authorList>
    </citation>
    <scope>NUCLEOTIDE SEQUENCE [LARGE SCALE GENOMIC DNA]</scope>
    <source>
        <strain evidence="3">JCM 17666</strain>
    </source>
</reference>
<dbReference type="InterPro" id="IPR011852">
    <property type="entry name" value="TRAP_TAXI"/>
</dbReference>
<dbReference type="NCBIfam" id="TIGR02122">
    <property type="entry name" value="TRAP_TAXI"/>
    <property type="match status" value="1"/>
</dbReference>
<dbReference type="SUPFAM" id="SSF53850">
    <property type="entry name" value="Periplasmic binding protein-like II"/>
    <property type="match status" value="1"/>
</dbReference>
<feature type="chain" id="PRO_5046375969" evidence="1">
    <location>
        <begin position="37"/>
        <end position="330"/>
    </location>
</feature>
<dbReference type="PANTHER" id="PTHR42941:SF1">
    <property type="entry name" value="SLL1037 PROTEIN"/>
    <property type="match status" value="1"/>
</dbReference>
<dbReference type="EMBL" id="BAABFO010000010">
    <property type="protein sequence ID" value="GAA4333394.1"/>
    <property type="molecule type" value="Genomic_DNA"/>
</dbReference>
<dbReference type="Pfam" id="PF16868">
    <property type="entry name" value="NMT1_3"/>
    <property type="match status" value="1"/>
</dbReference>
<dbReference type="RefSeq" id="WP_345249787.1">
    <property type="nucleotide sequence ID" value="NZ_BAABFO010000010.1"/>
</dbReference>
<gene>
    <name evidence="2" type="ORF">GCM10023144_24630</name>
</gene>
<evidence type="ECO:0000256" key="1">
    <source>
        <dbReference type="SAM" id="SignalP"/>
    </source>
</evidence>